<dbReference type="SUPFAM" id="SSF49777">
    <property type="entry name" value="PEBP-like"/>
    <property type="match status" value="1"/>
</dbReference>
<proteinExistence type="predicted"/>
<dbReference type="PANTHER" id="PTHR30289:SF1">
    <property type="entry name" value="PEBP (PHOSPHATIDYLETHANOLAMINE-BINDING PROTEIN) FAMILY PROTEIN"/>
    <property type="match status" value="1"/>
</dbReference>
<dbReference type="Proteomes" id="UP001164819">
    <property type="component" value="Chromosome"/>
</dbReference>
<dbReference type="InterPro" id="IPR005247">
    <property type="entry name" value="YbhB_YbcL/LppC-like"/>
</dbReference>
<dbReference type="PANTHER" id="PTHR30289">
    <property type="entry name" value="UNCHARACTERIZED PROTEIN YBCL-RELATED"/>
    <property type="match status" value="1"/>
</dbReference>
<dbReference type="AlphaFoldDB" id="A0A9E9NXC6"/>
<dbReference type="EMBL" id="CP098251">
    <property type="protein sequence ID" value="WAV91105.1"/>
    <property type="molecule type" value="Genomic_DNA"/>
</dbReference>
<evidence type="ECO:0000313" key="1">
    <source>
        <dbReference type="EMBL" id="WAV91105.1"/>
    </source>
</evidence>
<accession>A0A9E9NXC6</accession>
<protein>
    <submittedName>
        <fullName evidence="1">YbhB/YbcL family Raf kinase inhibitor-like protein</fullName>
    </submittedName>
</protein>
<sequence length="160" mass="17450">MTMTIRSPAFSHNEMMPALYTCEGENISPPLEWTAPPAGTKSLVMISDDPDAPDPAAPKMTWVHWVLYNLPPVAGVLPEGVADGDLPAGTLIGINDRQFAGYSGPCPPIGTHRYFFKLYALDTVLPDLGNTTKAEIVKRMEGHILAQSELIGLYIRSENR</sequence>
<dbReference type="Pfam" id="PF01161">
    <property type="entry name" value="PBP"/>
    <property type="match status" value="1"/>
</dbReference>
<organism evidence="1">
    <name type="scientific">Oxalobacter aliiformigenes</name>
    <dbReference type="NCBI Taxonomy" id="2946593"/>
    <lineage>
        <taxon>Bacteria</taxon>
        <taxon>Pseudomonadati</taxon>
        <taxon>Pseudomonadota</taxon>
        <taxon>Betaproteobacteria</taxon>
        <taxon>Burkholderiales</taxon>
        <taxon>Oxalobacteraceae</taxon>
        <taxon>Oxalobacter</taxon>
    </lineage>
</organism>
<reference evidence="1" key="1">
    <citation type="journal article" date="2022" name="Front. Microbiol.">
        <title>New perspectives on an old grouping: The genomic and phenotypic variability of Oxalobacter formigenes and the implications for calcium oxalate stone prevention.</title>
        <authorList>
            <person name="Chmiel J.A."/>
            <person name="Carr C."/>
            <person name="Stuivenberg G.A."/>
            <person name="Venema R."/>
            <person name="Chanyi R.M."/>
            <person name="Al K.F."/>
            <person name="Giguere D."/>
            <person name="Say H."/>
            <person name="Akouris P.P."/>
            <person name="Dominguez Romero S.A."/>
            <person name="Kwong A."/>
            <person name="Tai V."/>
            <person name="Koval S.F."/>
            <person name="Razvi H."/>
            <person name="Bjazevic J."/>
            <person name="Burton J.P."/>
        </authorList>
    </citation>
    <scope>NUCLEOTIDE SEQUENCE</scope>
    <source>
        <strain evidence="1">OxK</strain>
    </source>
</reference>
<dbReference type="Gene3D" id="3.90.280.10">
    <property type="entry name" value="PEBP-like"/>
    <property type="match status" value="1"/>
</dbReference>
<dbReference type="RefSeq" id="WP_269283268.1">
    <property type="nucleotide sequence ID" value="NZ_CP098249.1"/>
</dbReference>
<dbReference type="InterPro" id="IPR036610">
    <property type="entry name" value="PEBP-like_sf"/>
</dbReference>
<name>A0A9E9NXC6_9BURK</name>
<dbReference type="NCBIfam" id="TIGR00481">
    <property type="entry name" value="YbhB/YbcL family Raf kinase inhibitor-like protein"/>
    <property type="match status" value="1"/>
</dbReference>
<dbReference type="InterPro" id="IPR008914">
    <property type="entry name" value="PEBP"/>
</dbReference>
<gene>
    <name evidence="1" type="ORF">NB646_09855</name>
</gene>
<dbReference type="CDD" id="cd00865">
    <property type="entry name" value="PEBP_bact_arch"/>
    <property type="match status" value="1"/>
</dbReference>